<feature type="domain" description="RNA-binding S4" evidence="6">
    <location>
        <begin position="1"/>
        <end position="58"/>
    </location>
</feature>
<comment type="catalytic activity">
    <reaction evidence="1">
        <text>a uridine in RNA = a pseudouridine in RNA</text>
        <dbReference type="Rhea" id="RHEA:48348"/>
        <dbReference type="Rhea" id="RHEA-COMP:12068"/>
        <dbReference type="Rhea" id="RHEA-COMP:12069"/>
        <dbReference type="ChEBI" id="CHEBI:65314"/>
        <dbReference type="ChEBI" id="CHEBI:65315"/>
    </reaction>
</comment>
<dbReference type="InterPro" id="IPR018496">
    <property type="entry name" value="PsdUridine_synth_RsuA/RluB_CS"/>
</dbReference>
<accession>A0A1H6FWW3</accession>
<evidence type="ECO:0000313" key="7">
    <source>
        <dbReference type="EMBL" id="SEH15289.1"/>
    </source>
</evidence>
<dbReference type="CDD" id="cd02870">
    <property type="entry name" value="PseudoU_synth_RsuA_like"/>
    <property type="match status" value="1"/>
</dbReference>
<evidence type="ECO:0000259" key="6">
    <source>
        <dbReference type="SMART" id="SM00363"/>
    </source>
</evidence>
<dbReference type="SMART" id="SM00363">
    <property type="entry name" value="S4"/>
    <property type="match status" value="1"/>
</dbReference>
<dbReference type="InterPro" id="IPR000748">
    <property type="entry name" value="PsdUridine_synth_RsuA/RluB/E/F"/>
</dbReference>
<gene>
    <name evidence="7" type="ORF">SAMN02745716_1901</name>
</gene>
<keyword evidence="4" id="KW-0694">RNA-binding</keyword>
<keyword evidence="3 5" id="KW-0413">Isomerase</keyword>
<dbReference type="AlphaFoldDB" id="A0A1H6FWW3"/>
<dbReference type="PANTHER" id="PTHR47683">
    <property type="entry name" value="PSEUDOURIDINE SYNTHASE FAMILY PROTEIN-RELATED"/>
    <property type="match status" value="1"/>
</dbReference>
<dbReference type="NCBIfam" id="TIGR00093">
    <property type="entry name" value="pseudouridine synthase"/>
    <property type="match status" value="1"/>
</dbReference>
<name>A0A1H6FWW3_THEAL</name>
<dbReference type="SUPFAM" id="SSF55120">
    <property type="entry name" value="Pseudouridine synthase"/>
    <property type="match status" value="1"/>
</dbReference>
<dbReference type="InterPro" id="IPR002942">
    <property type="entry name" value="S4_RNA-bd"/>
</dbReference>
<dbReference type="RefSeq" id="WP_093118472.1">
    <property type="nucleotide sequence ID" value="NZ_FNWJ01000002.1"/>
</dbReference>
<dbReference type="InterPro" id="IPR036986">
    <property type="entry name" value="S4_RNA-bd_sf"/>
</dbReference>
<protein>
    <recommendedName>
        <fullName evidence="5">Pseudouridine synthase</fullName>
        <ecNumber evidence="5">5.4.99.-</ecNumber>
    </recommendedName>
</protein>
<sequence>MRLAKYLAHCGVASRRASEELVRAGRVTIAGEVVRDPARAVTDGEEVRVDGRLVRPEPLEVWALNKPPGVLSTVRDTHGRKTVVELVPSRRRLYPVGRLDADSTGLLLLTNDGELAELVMHPRYGVERVYHVRVEPPRFGQRLVERLQRGVELEDGPARALRARAIGRGRLEITMGEGRKREVRRMLDALGYRVVELERVRIGPLTLQSLGLAPGESRRLGTREIDALRRAALRPRRRAGR</sequence>
<dbReference type="Gene3D" id="3.10.290.10">
    <property type="entry name" value="RNA-binding S4 domain"/>
    <property type="match status" value="1"/>
</dbReference>
<evidence type="ECO:0000256" key="1">
    <source>
        <dbReference type="ARBA" id="ARBA00000073"/>
    </source>
</evidence>
<dbReference type="InterPro" id="IPR042092">
    <property type="entry name" value="PsdUridine_s_RsuA/RluB/E/F_cat"/>
</dbReference>
<dbReference type="Gene3D" id="3.30.70.1560">
    <property type="entry name" value="Alpha-L RNA-binding motif"/>
    <property type="match status" value="1"/>
</dbReference>
<dbReference type="GO" id="GO:0000455">
    <property type="term" value="P:enzyme-directed rRNA pseudouridine synthesis"/>
    <property type="evidence" value="ECO:0007669"/>
    <property type="project" value="UniProtKB-ARBA"/>
</dbReference>
<evidence type="ECO:0000256" key="5">
    <source>
        <dbReference type="RuleBase" id="RU003887"/>
    </source>
</evidence>
<proteinExistence type="inferred from homology"/>
<dbReference type="OrthoDB" id="9807213at2"/>
<dbReference type="GO" id="GO:0120159">
    <property type="term" value="F:rRNA pseudouridine synthase activity"/>
    <property type="evidence" value="ECO:0007669"/>
    <property type="project" value="UniProtKB-ARBA"/>
</dbReference>
<dbReference type="PROSITE" id="PS01149">
    <property type="entry name" value="PSI_RSU"/>
    <property type="match status" value="1"/>
</dbReference>
<dbReference type="SUPFAM" id="SSF55174">
    <property type="entry name" value="Alpha-L RNA-binding motif"/>
    <property type="match status" value="1"/>
</dbReference>
<comment type="similarity">
    <text evidence="2 5">Belongs to the pseudouridine synthase RsuA family.</text>
</comment>
<reference evidence="8" key="1">
    <citation type="submission" date="2016-10" db="EMBL/GenBank/DDBJ databases">
        <authorList>
            <person name="Varghese N."/>
            <person name="Submissions S."/>
        </authorList>
    </citation>
    <scope>NUCLEOTIDE SEQUENCE [LARGE SCALE GENOMIC DNA]</scope>
    <source>
        <strain evidence="8">ATCC 35263</strain>
    </source>
</reference>
<evidence type="ECO:0000313" key="8">
    <source>
        <dbReference type="Proteomes" id="UP000222056"/>
    </source>
</evidence>
<dbReference type="InterPro" id="IPR020103">
    <property type="entry name" value="PsdUridine_synth_cat_dom_sf"/>
</dbReference>
<dbReference type="STRING" id="29539.SAMN02745716_1901"/>
<evidence type="ECO:0000256" key="4">
    <source>
        <dbReference type="PROSITE-ProRule" id="PRU00182"/>
    </source>
</evidence>
<organism evidence="7 8">
    <name type="scientific">Thermoleophilum album</name>
    <dbReference type="NCBI Taxonomy" id="29539"/>
    <lineage>
        <taxon>Bacteria</taxon>
        <taxon>Bacillati</taxon>
        <taxon>Actinomycetota</taxon>
        <taxon>Thermoleophilia</taxon>
        <taxon>Thermoleophilales</taxon>
        <taxon>Thermoleophilaceae</taxon>
        <taxon>Thermoleophilum</taxon>
    </lineage>
</organism>
<dbReference type="InterPro" id="IPR006145">
    <property type="entry name" value="PsdUridine_synth_RsuA/RluA"/>
</dbReference>
<keyword evidence="8" id="KW-1185">Reference proteome</keyword>
<dbReference type="InterPro" id="IPR050343">
    <property type="entry name" value="RsuA_PseudoU_synthase"/>
</dbReference>
<dbReference type="Pfam" id="PF01479">
    <property type="entry name" value="S4"/>
    <property type="match status" value="1"/>
</dbReference>
<dbReference type="Gene3D" id="3.30.70.580">
    <property type="entry name" value="Pseudouridine synthase I, catalytic domain, N-terminal subdomain"/>
    <property type="match status" value="1"/>
</dbReference>
<dbReference type="Proteomes" id="UP000222056">
    <property type="component" value="Unassembled WGS sequence"/>
</dbReference>
<dbReference type="EC" id="5.4.99.-" evidence="5"/>
<dbReference type="FunFam" id="3.10.290.10:FF:000003">
    <property type="entry name" value="Pseudouridine synthase"/>
    <property type="match status" value="1"/>
</dbReference>
<dbReference type="PROSITE" id="PS50889">
    <property type="entry name" value="S4"/>
    <property type="match status" value="1"/>
</dbReference>
<evidence type="ECO:0000256" key="2">
    <source>
        <dbReference type="ARBA" id="ARBA00008348"/>
    </source>
</evidence>
<dbReference type="Pfam" id="PF00849">
    <property type="entry name" value="PseudoU_synth_2"/>
    <property type="match status" value="1"/>
</dbReference>
<dbReference type="GO" id="GO:0003723">
    <property type="term" value="F:RNA binding"/>
    <property type="evidence" value="ECO:0007669"/>
    <property type="project" value="UniProtKB-KW"/>
</dbReference>
<dbReference type="CDD" id="cd00165">
    <property type="entry name" value="S4"/>
    <property type="match status" value="1"/>
</dbReference>
<evidence type="ECO:0000256" key="3">
    <source>
        <dbReference type="ARBA" id="ARBA00023235"/>
    </source>
</evidence>
<dbReference type="InterPro" id="IPR020094">
    <property type="entry name" value="TruA/RsuA/RluB/E/F_N"/>
</dbReference>
<dbReference type="PANTHER" id="PTHR47683:SF2">
    <property type="entry name" value="RNA-BINDING S4 DOMAIN-CONTAINING PROTEIN"/>
    <property type="match status" value="1"/>
</dbReference>
<dbReference type="EMBL" id="FNWJ01000002">
    <property type="protein sequence ID" value="SEH15289.1"/>
    <property type="molecule type" value="Genomic_DNA"/>
</dbReference>